<feature type="signal peptide" evidence="1">
    <location>
        <begin position="1"/>
        <end position="21"/>
    </location>
</feature>
<name>A0A8B6DXF4_MYTGA</name>
<gene>
    <name evidence="2" type="ORF">MGAL_10B057672</name>
</gene>
<dbReference type="Proteomes" id="UP000596742">
    <property type="component" value="Unassembled WGS sequence"/>
</dbReference>
<evidence type="ECO:0000313" key="2">
    <source>
        <dbReference type="EMBL" id="VDI25812.1"/>
    </source>
</evidence>
<keyword evidence="1" id="KW-0732">Signal</keyword>
<dbReference type="OrthoDB" id="6169194at2759"/>
<comment type="caution">
    <text evidence="2">The sequence shown here is derived from an EMBL/GenBank/DDBJ whole genome shotgun (WGS) entry which is preliminary data.</text>
</comment>
<evidence type="ECO:0000313" key="3">
    <source>
        <dbReference type="Proteomes" id="UP000596742"/>
    </source>
</evidence>
<accession>A0A8B6DXF4</accession>
<dbReference type="AlphaFoldDB" id="A0A8B6DXF4"/>
<protein>
    <submittedName>
        <fullName evidence="2">Uncharacterized protein</fullName>
    </submittedName>
</protein>
<dbReference type="EMBL" id="UYJE01004185">
    <property type="protein sequence ID" value="VDI25812.1"/>
    <property type="molecule type" value="Genomic_DNA"/>
</dbReference>
<sequence length="152" mass="16304">MAGIVIGCLTGLLMFITVTVCVCKANRKTAYGGQVTTTTNRRTTMSYTSASNRTHIQPHAQLTESQVNGTVTCEPSALENGNENSSTLPPSYASVMNNPVLYQLTGNIQTLCVTQSEHAMTTQYSNLTPTSESSGHNYNPLYVNITTSTSTV</sequence>
<keyword evidence="3" id="KW-1185">Reference proteome</keyword>
<reference evidence="2" key="1">
    <citation type="submission" date="2018-11" db="EMBL/GenBank/DDBJ databases">
        <authorList>
            <person name="Alioto T."/>
            <person name="Alioto T."/>
        </authorList>
    </citation>
    <scope>NUCLEOTIDE SEQUENCE</scope>
</reference>
<proteinExistence type="predicted"/>
<organism evidence="2 3">
    <name type="scientific">Mytilus galloprovincialis</name>
    <name type="common">Mediterranean mussel</name>
    <dbReference type="NCBI Taxonomy" id="29158"/>
    <lineage>
        <taxon>Eukaryota</taxon>
        <taxon>Metazoa</taxon>
        <taxon>Spiralia</taxon>
        <taxon>Lophotrochozoa</taxon>
        <taxon>Mollusca</taxon>
        <taxon>Bivalvia</taxon>
        <taxon>Autobranchia</taxon>
        <taxon>Pteriomorphia</taxon>
        <taxon>Mytilida</taxon>
        <taxon>Mytiloidea</taxon>
        <taxon>Mytilidae</taxon>
        <taxon>Mytilinae</taxon>
        <taxon>Mytilus</taxon>
    </lineage>
</organism>
<feature type="chain" id="PRO_5032279370" evidence="1">
    <location>
        <begin position="22"/>
        <end position="152"/>
    </location>
</feature>
<evidence type="ECO:0000256" key="1">
    <source>
        <dbReference type="SAM" id="SignalP"/>
    </source>
</evidence>